<dbReference type="KEGG" id="sulj:SJPD1_2726"/>
<evidence type="ECO:0000259" key="3">
    <source>
        <dbReference type="Pfam" id="PF25881"/>
    </source>
</evidence>
<dbReference type="EMBL" id="CP023275">
    <property type="protein sequence ID" value="ATB70815.1"/>
    <property type="molecule type" value="Genomic_DNA"/>
</dbReference>
<accession>A0A1Y0HS17</accession>
<evidence type="ECO:0000256" key="2">
    <source>
        <dbReference type="ARBA" id="ARBA00023054"/>
    </source>
</evidence>
<accession>A0A290HHD8</accession>
<reference evidence="4" key="4">
    <citation type="journal article" date="2018" name="FEMS Microbiol. Ecol.">
        <title>Coexistence of two distinct Sulfurospirillum populations respiring tetrachloroethene-genomic and kinetic considerations. .</title>
        <authorList>
            <person name="Buttet G.F."/>
            <person name="Murray A.M."/>
            <person name="Goris T."/>
            <person name="Burion M."/>
            <person name="Jin B."/>
            <person name="Rolle M."/>
            <person name="Holliger C."/>
            <person name="Maillard J."/>
        </authorList>
    </citation>
    <scope>NUCLEOTIDE SEQUENCE</scope>
    <source>
        <strain evidence="4">SL2-1</strain>
    </source>
</reference>
<reference evidence="5" key="3">
    <citation type="submission" date="2017-09" db="EMBL/GenBank/DDBJ databases">
        <authorList>
            <person name="Goris T."/>
        </authorList>
    </citation>
    <scope>NUCLEOTIDE SEQUENCE</scope>
    <source>
        <strain evidence="5">JPD-1</strain>
    </source>
</reference>
<dbReference type="EMBL" id="CP021416">
    <property type="protein sequence ID" value="ARU49963.1"/>
    <property type="molecule type" value="Genomic_DNA"/>
</dbReference>
<reference evidence="6" key="1">
    <citation type="submission" date="2017-05" db="EMBL/GenBank/DDBJ databases">
        <title>Dechlorination kinetics govern the competition between two new strains of the genus Sulfurospirillum.</title>
        <authorList>
            <person name="Buttet G.F."/>
            <person name="Murray A.M."/>
            <person name="Goris T."/>
            <person name="Burion M."/>
            <person name="Lin B."/>
            <person name="Rolle M."/>
            <person name="Maillard J."/>
        </authorList>
    </citation>
    <scope>NUCLEOTIDE SEQUENCE [LARGE SCALE GENOMIC DNA]</scope>
    <source>
        <strain evidence="6">SL2-1</strain>
    </source>
</reference>
<dbReference type="OrthoDB" id="9778236at2"/>
<dbReference type="RefSeq" id="WP_087439635.1">
    <property type="nucleotide sequence ID" value="NZ_CP021416.1"/>
</dbReference>
<evidence type="ECO:0000256" key="1">
    <source>
        <dbReference type="ARBA" id="ARBA00004196"/>
    </source>
</evidence>
<dbReference type="InterPro" id="IPR059052">
    <property type="entry name" value="HH_YbhG-like"/>
</dbReference>
<protein>
    <submittedName>
        <fullName evidence="5">ABC transporter membrane fusion protein, PltH-like</fullName>
    </submittedName>
</protein>
<keyword evidence="6" id="KW-1185">Reference proteome</keyword>
<evidence type="ECO:0000313" key="4">
    <source>
        <dbReference type="EMBL" id="ARU49963.1"/>
    </source>
</evidence>
<evidence type="ECO:0000313" key="5">
    <source>
        <dbReference type="EMBL" id="ATB70815.1"/>
    </source>
</evidence>
<dbReference type="Proteomes" id="UP000196005">
    <property type="component" value="Chromosome"/>
</dbReference>
<dbReference type="PANTHER" id="PTHR32347">
    <property type="entry name" value="EFFLUX SYSTEM COMPONENT YKNX-RELATED"/>
    <property type="match status" value="1"/>
</dbReference>
<feature type="domain" description="YbhG-like alpha-helical hairpin" evidence="3">
    <location>
        <begin position="82"/>
        <end position="202"/>
    </location>
</feature>
<dbReference type="InterPro" id="IPR050465">
    <property type="entry name" value="UPF0194_transport"/>
</dbReference>
<reference evidence="7" key="2">
    <citation type="submission" date="2017-09" db="EMBL/GenBank/DDBJ databases">
        <title>The complete genome of Sulfurospirillum sp. JPD-1.</title>
        <authorList>
            <person name="Goris T."/>
        </authorList>
    </citation>
    <scope>NUCLEOTIDE SEQUENCE [LARGE SCALE GENOMIC DNA]</scope>
    <source>
        <strain evidence="7">JPD-1</strain>
    </source>
</reference>
<dbReference type="Proteomes" id="UP000217349">
    <property type="component" value="Chromosome"/>
</dbReference>
<dbReference type="Gene3D" id="2.40.30.170">
    <property type="match status" value="1"/>
</dbReference>
<proteinExistence type="predicted"/>
<evidence type="ECO:0000313" key="6">
    <source>
        <dbReference type="Proteomes" id="UP000196005"/>
    </source>
</evidence>
<dbReference type="Gene3D" id="1.10.287.470">
    <property type="entry name" value="Helix hairpin bin"/>
    <property type="match status" value="1"/>
</dbReference>
<dbReference type="SUPFAM" id="SSF111369">
    <property type="entry name" value="HlyD-like secretion proteins"/>
    <property type="match status" value="2"/>
</dbReference>
<dbReference type="PANTHER" id="PTHR32347:SF29">
    <property type="entry name" value="UPF0194 MEMBRANE PROTEIN YBHG"/>
    <property type="match status" value="1"/>
</dbReference>
<comment type="subcellular location">
    <subcellularLocation>
        <location evidence="1">Cell envelope</location>
    </subcellularLocation>
</comment>
<dbReference type="Gene3D" id="2.40.50.100">
    <property type="match status" value="1"/>
</dbReference>
<dbReference type="Pfam" id="PF25881">
    <property type="entry name" value="HH_YBHG"/>
    <property type="match status" value="1"/>
</dbReference>
<keyword evidence="2" id="KW-0175">Coiled coil</keyword>
<organism evidence="4 6">
    <name type="scientific">Sulfurospirillum diekertiae</name>
    <dbReference type="NCBI Taxonomy" id="1854492"/>
    <lineage>
        <taxon>Bacteria</taxon>
        <taxon>Pseudomonadati</taxon>
        <taxon>Campylobacterota</taxon>
        <taxon>Epsilonproteobacteria</taxon>
        <taxon>Campylobacterales</taxon>
        <taxon>Sulfurospirillaceae</taxon>
        <taxon>Sulfurospirillum</taxon>
    </lineage>
</organism>
<dbReference type="GO" id="GO:0030313">
    <property type="term" value="C:cell envelope"/>
    <property type="evidence" value="ECO:0007669"/>
    <property type="project" value="UniProtKB-SubCell"/>
</dbReference>
<dbReference type="AlphaFoldDB" id="A0A1Y0HS17"/>
<evidence type="ECO:0000313" key="7">
    <source>
        <dbReference type="Proteomes" id="UP000217349"/>
    </source>
</evidence>
<name>A0A1Y0HS17_9BACT</name>
<sequence length="326" mass="36881">MKKIAIVIALALLGSGGWYYYQNYVKVLDKTLHFYGNIENRTQDLAFRFLGKIETIAKDEGQSIEKGEMLVTLDTTLLRYELENINAQIIAEKATLKRLMKGYRTEDIAQAQASVQESYAAFLGVQDIYNRQKKLFDLDATTEQDYIAAKTQYDKAKATYDKAKSNYALLQSGYQVEDVEVQKAKVLALEAKAKSLEYDIKDATIYAPTKGTILARHKEPSSIVSAGQSILQIALEDEYWVQAYVDEPDLGSITQGEKMLVYVDSRKKPYEGHIGFISPVAEFTPKNIETTQLRPDLVYRFRVIIAEPDSHLKQGMPVTITCQKDQ</sequence>
<reference evidence="5" key="5">
    <citation type="journal article" date="2020" name="MicrobiologyOpen">
        <title>Tetrachloroethene respiration in Sulfurospirillum species is regulated by a two-component system as unraveled by comparative genomics, transcriptomics, and regulator binding studies.</title>
        <authorList>
            <person name="Esken J."/>
            <person name="Goris T."/>
            <person name="Gadkari J."/>
            <person name="Bischler T."/>
            <person name="Forstner K.U."/>
            <person name="Sharma C.M."/>
            <person name="Diekert G."/>
            <person name="Schubert T."/>
        </authorList>
    </citation>
    <scope>NUCLEOTIDE SEQUENCE</scope>
    <source>
        <strain evidence="5">JPD-1</strain>
    </source>
</reference>
<gene>
    <name evidence="4" type="ORF">Sdiek1_2820</name>
    <name evidence="5" type="ORF">SJPD1_2726</name>
</gene>
<dbReference type="KEGG" id="suls:Sdiek1_2820"/>